<comment type="caution">
    <text evidence="1">The sequence shown here is derived from an EMBL/GenBank/DDBJ whole genome shotgun (WGS) entry which is preliminary data.</text>
</comment>
<proteinExistence type="predicted"/>
<sequence>MNSDQNRFKLFGIQLNNFKGCDVHAIKSGSKNFQNWFSNCES</sequence>
<dbReference type="Proteomes" id="UP001154282">
    <property type="component" value="Unassembled WGS sequence"/>
</dbReference>
<dbReference type="AlphaFoldDB" id="A0AAV0IUF1"/>
<feature type="non-terminal residue" evidence="1">
    <location>
        <position position="42"/>
    </location>
</feature>
<keyword evidence="2" id="KW-1185">Reference proteome</keyword>
<protein>
    <submittedName>
        <fullName evidence="1">Uncharacterized protein</fullName>
    </submittedName>
</protein>
<gene>
    <name evidence="1" type="ORF">LITE_LOCUS10904</name>
</gene>
<dbReference type="EMBL" id="CAMGYJ010000004">
    <property type="protein sequence ID" value="CAI0400775.1"/>
    <property type="molecule type" value="Genomic_DNA"/>
</dbReference>
<organism evidence="1 2">
    <name type="scientific">Linum tenue</name>
    <dbReference type="NCBI Taxonomy" id="586396"/>
    <lineage>
        <taxon>Eukaryota</taxon>
        <taxon>Viridiplantae</taxon>
        <taxon>Streptophyta</taxon>
        <taxon>Embryophyta</taxon>
        <taxon>Tracheophyta</taxon>
        <taxon>Spermatophyta</taxon>
        <taxon>Magnoliopsida</taxon>
        <taxon>eudicotyledons</taxon>
        <taxon>Gunneridae</taxon>
        <taxon>Pentapetalae</taxon>
        <taxon>rosids</taxon>
        <taxon>fabids</taxon>
        <taxon>Malpighiales</taxon>
        <taxon>Linaceae</taxon>
        <taxon>Linum</taxon>
    </lineage>
</organism>
<evidence type="ECO:0000313" key="1">
    <source>
        <dbReference type="EMBL" id="CAI0400775.1"/>
    </source>
</evidence>
<accession>A0AAV0IUF1</accession>
<name>A0AAV0IUF1_9ROSI</name>
<evidence type="ECO:0000313" key="2">
    <source>
        <dbReference type="Proteomes" id="UP001154282"/>
    </source>
</evidence>
<reference evidence="1" key="1">
    <citation type="submission" date="2022-08" db="EMBL/GenBank/DDBJ databases">
        <authorList>
            <person name="Gutierrez-Valencia J."/>
        </authorList>
    </citation>
    <scope>NUCLEOTIDE SEQUENCE</scope>
</reference>